<proteinExistence type="predicted"/>
<dbReference type="Proteomes" id="UP001054945">
    <property type="component" value="Unassembled WGS sequence"/>
</dbReference>
<name>A0AAV4MBX3_CAEEX</name>
<sequence>MQETVIRPARRHTDIFITAPKTGKKRAPIFENSFFPGIFSRAEVIGGGAKGLKIDRRGRRSERLQVIHVRGTHCSPGQCAYPVTLLSGAIDIRSDLGATPGPLTSWQKGNR</sequence>
<accession>A0AAV4MBX3</accession>
<protein>
    <submittedName>
        <fullName evidence="1">Uncharacterized protein</fullName>
    </submittedName>
</protein>
<reference evidence="1 2" key="1">
    <citation type="submission" date="2021-06" db="EMBL/GenBank/DDBJ databases">
        <title>Caerostris extrusa draft genome.</title>
        <authorList>
            <person name="Kono N."/>
            <person name="Arakawa K."/>
        </authorList>
    </citation>
    <scope>NUCLEOTIDE SEQUENCE [LARGE SCALE GENOMIC DNA]</scope>
</reference>
<dbReference type="EMBL" id="BPLR01019606">
    <property type="protein sequence ID" value="GIX69662.1"/>
    <property type="molecule type" value="Genomic_DNA"/>
</dbReference>
<evidence type="ECO:0000313" key="1">
    <source>
        <dbReference type="EMBL" id="GIX69662.1"/>
    </source>
</evidence>
<keyword evidence="2" id="KW-1185">Reference proteome</keyword>
<organism evidence="1 2">
    <name type="scientific">Caerostris extrusa</name>
    <name type="common">Bark spider</name>
    <name type="synonym">Caerostris bankana</name>
    <dbReference type="NCBI Taxonomy" id="172846"/>
    <lineage>
        <taxon>Eukaryota</taxon>
        <taxon>Metazoa</taxon>
        <taxon>Ecdysozoa</taxon>
        <taxon>Arthropoda</taxon>
        <taxon>Chelicerata</taxon>
        <taxon>Arachnida</taxon>
        <taxon>Araneae</taxon>
        <taxon>Araneomorphae</taxon>
        <taxon>Entelegynae</taxon>
        <taxon>Araneoidea</taxon>
        <taxon>Araneidae</taxon>
        <taxon>Caerostris</taxon>
    </lineage>
</organism>
<comment type="caution">
    <text evidence="1">The sequence shown here is derived from an EMBL/GenBank/DDBJ whole genome shotgun (WGS) entry which is preliminary data.</text>
</comment>
<evidence type="ECO:0000313" key="2">
    <source>
        <dbReference type="Proteomes" id="UP001054945"/>
    </source>
</evidence>
<gene>
    <name evidence="1" type="ORF">CEXT_176361</name>
</gene>
<dbReference type="AlphaFoldDB" id="A0AAV4MBX3"/>